<evidence type="ECO:0000259" key="8">
    <source>
        <dbReference type="PROSITE" id="PS50928"/>
    </source>
</evidence>
<dbReference type="CDD" id="cd06261">
    <property type="entry name" value="TM_PBP2"/>
    <property type="match status" value="1"/>
</dbReference>
<evidence type="ECO:0000313" key="10">
    <source>
        <dbReference type="Proteomes" id="UP000198683"/>
    </source>
</evidence>
<dbReference type="PANTHER" id="PTHR30151">
    <property type="entry name" value="ALKANE SULFONATE ABC TRANSPORTER-RELATED, MEMBRANE SUBUNIT"/>
    <property type="match status" value="1"/>
</dbReference>
<proteinExistence type="inferred from homology"/>
<dbReference type="RefSeq" id="WP_090766876.1">
    <property type="nucleotide sequence ID" value="NZ_FNFB01000011.1"/>
</dbReference>
<dbReference type="Proteomes" id="UP000198683">
    <property type="component" value="Unassembled WGS sequence"/>
</dbReference>
<dbReference type="InterPro" id="IPR035906">
    <property type="entry name" value="MetI-like_sf"/>
</dbReference>
<evidence type="ECO:0000256" key="3">
    <source>
        <dbReference type="ARBA" id="ARBA00022475"/>
    </source>
</evidence>
<dbReference type="Gene3D" id="1.10.3720.10">
    <property type="entry name" value="MetI-like"/>
    <property type="match status" value="1"/>
</dbReference>
<feature type="transmembrane region" description="Helical" evidence="7">
    <location>
        <begin position="59"/>
        <end position="78"/>
    </location>
</feature>
<feature type="transmembrane region" description="Helical" evidence="7">
    <location>
        <begin position="216"/>
        <end position="239"/>
    </location>
</feature>
<evidence type="ECO:0000256" key="2">
    <source>
        <dbReference type="ARBA" id="ARBA00022448"/>
    </source>
</evidence>
<keyword evidence="6 7" id="KW-0472">Membrane</keyword>
<comment type="subcellular location">
    <subcellularLocation>
        <location evidence="1 7">Cell membrane</location>
        <topology evidence="1 7">Multi-pass membrane protein</topology>
    </subcellularLocation>
</comment>
<feature type="transmembrane region" description="Helical" evidence="7">
    <location>
        <begin position="90"/>
        <end position="115"/>
    </location>
</feature>
<dbReference type="GO" id="GO:0055085">
    <property type="term" value="P:transmembrane transport"/>
    <property type="evidence" value="ECO:0007669"/>
    <property type="project" value="InterPro"/>
</dbReference>
<dbReference type="Pfam" id="PF00528">
    <property type="entry name" value="BPD_transp_1"/>
    <property type="match status" value="1"/>
</dbReference>
<comment type="similarity">
    <text evidence="7">Belongs to the binding-protein-dependent transport system permease family.</text>
</comment>
<evidence type="ECO:0000256" key="1">
    <source>
        <dbReference type="ARBA" id="ARBA00004651"/>
    </source>
</evidence>
<protein>
    <submittedName>
        <fullName evidence="9">NitT/TauT family transport system permease protein</fullName>
    </submittedName>
</protein>
<dbReference type="OrthoDB" id="7274389at2"/>
<gene>
    <name evidence="9" type="ORF">SAMN05421874_11153</name>
</gene>
<keyword evidence="2 7" id="KW-0813">Transport</keyword>
<organism evidence="9 10">
    <name type="scientific">Nonomuraea maritima</name>
    <dbReference type="NCBI Taxonomy" id="683260"/>
    <lineage>
        <taxon>Bacteria</taxon>
        <taxon>Bacillati</taxon>
        <taxon>Actinomycetota</taxon>
        <taxon>Actinomycetes</taxon>
        <taxon>Streptosporangiales</taxon>
        <taxon>Streptosporangiaceae</taxon>
        <taxon>Nonomuraea</taxon>
    </lineage>
</organism>
<dbReference type="AlphaFoldDB" id="A0A1G9EN66"/>
<keyword evidence="10" id="KW-1185">Reference proteome</keyword>
<dbReference type="SUPFAM" id="SSF161098">
    <property type="entry name" value="MetI-like"/>
    <property type="match status" value="1"/>
</dbReference>
<accession>A0A1G9EN66</accession>
<dbReference type="EMBL" id="FNFB01000011">
    <property type="protein sequence ID" value="SDK77445.1"/>
    <property type="molecule type" value="Genomic_DNA"/>
</dbReference>
<evidence type="ECO:0000256" key="4">
    <source>
        <dbReference type="ARBA" id="ARBA00022692"/>
    </source>
</evidence>
<keyword evidence="4 7" id="KW-0812">Transmembrane</keyword>
<keyword evidence="3" id="KW-1003">Cell membrane</keyword>
<evidence type="ECO:0000256" key="5">
    <source>
        <dbReference type="ARBA" id="ARBA00022989"/>
    </source>
</evidence>
<reference evidence="9 10" key="1">
    <citation type="submission" date="2016-10" db="EMBL/GenBank/DDBJ databases">
        <authorList>
            <person name="de Groot N.N."/>
        </authorList>
    </citation>
    <scope>NUCLEOTIDE SEQUENCE [LARGE SCALE GENOMIC DNA]</scope>
    <source>
        <strain evidence="9 10">CGMCC 4.5681</strain>
    </source>
</reference>
<feature type="domain" description="ABC transmembrane type-1" evidence="8">
    <location>
        <begin position="55"/>
        <end position="236"/>
    </location>
</feature>
<dbReference type="PROSITE" id="PS50928">
    <property type="entry name" value="ABC_TM1"/>
    <property type="match status" value="1"/>
</dbReference>
<dbReference type="GO" id="GO:0005886">
    <property type="term" value="C:plasma membrane"/>
    <property type="evidence" value="ECO:0007669"/>
    <property type="project" value="UniProtKB-SubCell"/>
</dbReference>
<dbReference type="STRING" id="683260.SAMN05421874_11153"/>
<dbReference type="PANTHER" id="PTHR30151:SF20">
    <property type="entry name" value="ABC TRANSPORTER PERMEASE PROTEIN HI_0355-RELATED"/>
    <property type="match status" value="1"/>
</dbReference>
<evidence type="ECO:0000313" key="9">
    <source>
        <dbReference type="EMBL" id="SDK77445.1"/>
    </source>
</evidence>
<evidence type="ECO:0000256" key="7">
    <source>
        <dbReference type="RuleBase" id="RU363032"/>
    </source>
</evidence>
<name>A0A1G9EN66_9ACTN</name>
<feature type="transmembrane region" description="Helical" evidence="7">
    <location>
        <begin position="121"/>
        <end position="143"/>
    </location>
</feature>
<keyword evidence="5 7" id="KW-1133">Transmembrane helix</keyword>
<evidence type="ECO:0000256" key="6">
    <source>
        <dbReference type="ARBA" id="ARBA00023136"/>
    </source>
</evidence>
<sequence>MRTLRLATPLLAVLLVLAIWQLAVTLLHIPPYVLPSPGKTWQALLDDWPNISTLAGHTLYETIVGFLTGTAVGFLLAVTMAHLKATHRILYPILIATQAVPIVAIAAPLVILLGYGLAPKLVIVSLIVFFPVVVNVLDGLAGIDTGMVNLARSMGAGPAKIFLLIRLPATLTPLFSALKLGAAYAVTGAVIGEWTASITPGLGKDLLLKNSRLDTAGVYADVLVLTAIGLGGFLLMTLLERLATPWRTRGTARRRLRPSTTSDPKDPR</sequence>
<dbReference type="InterPro" id="IPR000515">
    <property type="entry name" value="MetI-like"/>
</dbReference>